<evidence type="ECO:0000256" key="1">
    <source>
        <dbReference type="SAM" id="MobiDB-lite"/>
    </source>
</evidence>
<name>Q6IJS2_DROME</name>
<evidence type="ECO:0000313" key="2">
    <source>
        <dbReference type="EMBL" id="DAA04150.1"/>
    </source>
</evidence>
<sequence>MTPELISTALVSCSSGTPPCSRSLVLRFRFAHDFPRNPGGDCPSKEEEVVVEEEEEEPLRLVGKSLSESSDDSIAVEVAGAARAA</sequence>
<reference evidence="2" key="1">
    <citation type="journal article" date="2003" name="Genome Biol.">
        <title>An integrated gene annotation and transcriptional profiling approach towards the full gene content of the Drosophila genome.</title>
        <authorList>
            <person name="Hild M."/>
            <person name="Beckmann B."/>
            <person name="Haas S.A."/>
            <person name="Koch B."/>
            <person name="Solovyev V."/>
            <person name="Busold C."/>
            <person name="Fellenberg K."/>
            <person name="Boutros M."/>
            <person name="Vingron M."/>
            <person name="Sauer F."/>
            <person name="Hoheisel J.D."/>
            <person name="Paro R."/>
        </authorList>
    </citation>
    <scope>NUCLEOTIDE SEQUENCE</scope>
</reference>
<dbReference type="AlphaFoldDB" id="Q6IJS2"/>
<organism evidence="2">
    <name type="scientific">Drosophila melanogaster</name>
    <name type="common">Fruit fly</name>
    <dbReference type="NCBI Taxonomy" id="7227"/>
    <lineage>
        <taxon>Eukaryota</taxon>
        <taxon>Metazoa</taxon>
        <taxon>Ecdysozoa</taxon>
        <taxon>Arthropoda</taxon>
        <taxon>Hexapoda</taxon>
        <taxon>Insecta</taxon>
        <taxon>Pterygota</taxon>
        <taxon>Neoptera</taxon>
        <taxon>Endopterygota</taxon>
        <taxon>Diptera</taxon>
        <taxon>Brachycera</taxon>
        <taxon>Muscomorpha</taxon>
        <taxon>Ephydroidea</taxon>
        <taxon>Drosophilidae</taxon>
        <taxon>Drosophila</taxon>
        <taxon>Sophophora</taxon>
    </lineage>
</organism>
<dbReference type="EMBL" id="BK002644">
    <property type="protein sequence ID" value="DAA04150.1"/>
    <property type="molecule type" value="Genomic_DNA"/>
</dbReference>
<proteinExistence type="predicted"/>
<protein>
    <submittedName>
        <fullName evidence="2">HDC14373</fullName>
    </submittedName>
</protein>
<feature type="region of interest" description="Disordered" evidence="1">
    <location>
        <begin position="37"/>
        <end position="66"/>
    </location>
</feature>
<gene>
    <name evidence="2" type="ORF">HDC14373</name>
</gene>
<accession>Q6IJS2</accession>